<dbReference type="Proteomes" id="UP001642405">
    <property type="component" value="Unassembled WGS sequence"/>
</dbReference>
<proteinExistence type="predicted"/>
<dbReference type="SUPFAM" id="SSF57701">
    <property type="entry name" value="Zn2/Cys6 DNA-binding domain"/>
    <property type="match status" value="1"/>
</dbReference>
<feature type="region of interest" description="Disordered" evidence="2">
    <location>
        <begin position="1"/>
        <end position="42"/>
    </location>
</feature>
<dbReference type="PANTHER" id="PTHR47655">
    <property type="entry name" value="QUINIC ACID UTILIZATION ACTIVATOR"/>
    <property type="match status" value="1"/>
</dbReference>
<feature type="compositionally biased region" description="Basic residues" evidence="2">
    <location>
        <begin position="267"/>
        <end position="279"/>
    </location>
</feature>
<dbReference type="InterPro" id="IPR036864">
    <property type="entry name" value="Zn2-C6_fun-type_DNA-bd_sf"/>
</dbReference>
<organism evidence="4 5">
    <name type="scientific">Sporothrix curviconia</name>
    <dbReference type="NCBI Taxonomy" id="1260050"/>
    <lineage>
        <taxon>Eukaryota</taxon>
        <taxon>Fungi</taxon>
        <taxon>Dikarya</taxon>
        <taxon>Ascomycota</taxon>
        <taxon>Pezizomycotina</taxon>
        <taxon>Sordariomycetes</taxon>
        <taxon>Sordariomycetidae</taxon>
        <taxon>Ophiostomatales</taxon>
        <taxon>Ophiostomataceae</taxon>
        <taxon>Sporothrix</taxon>
    </lineage>
</organism>
<dbReference type="PROSITE" id="PS00463">
    <property type="entry name" value="ZN2_CY6_FUNGAL_1"/>
    <property type="match status" value="1"/>
</dbReference>
<dbReference type="CDD" id="cd00067">
    <property type="entry name" value="GAL4"/>
    <property type="match status" value="1"/>
</dbReference>
<evidence type="ECO:0000259" key="3">
    <source>
        <dbReference type="PROSITE" id="PS50048"/>
    </source>
</evidence>
<keyword evidence="5" id="KW-1185">Reference proteome</keyword>
<feature type="compositionally biased region" description="Polar residues" evidence="2">
    <location>
        <begin position="24"/>
        <end position="33"/>
    </location>
</feature>
<evidence type="ECO:0000256" key="1">
    <source>
        <dbReference type="ARBA" id="ARBA00023242"/>
    </source>
</evidence>
<dbReference type="InterPro" id="IPR001138">
    <property type="entry name" value="Zn2Cys6_DnaBD"/>
</dbReference>
<dbReference type="InterPro" id="IPR052783">
    <property type="entry name" value="Metabolic/Drug-Res_Regulator"/>
</dbReference>
<name>A0ABP0BH85_9PEZI</name>
<feature type="region of interest" description="Disordered" evidence="2">
    <location>
        <begin position="160"/>
        <end position="282"/>
    </location>
</feature>
<comment type="caution">
    <text evidence="4">The sequence shown here is derived from an EMBL/GenBank/DDBJ whole genome shotgun (WGS) entry which is preliminary data.</text>
</comment>
<dbReference type="SMART" id="SM00066">
    <property type="entry name" value="GAL4"/>
    <property type="match status" value="1"/>
</dbReference>
<reference evidence="4 5" key="1">
    <citation type="submission" date="2024-01" db="EMBL/GenBank/DDBJ databases">
        <authorList>
            <person name="Allen C."/>
            <person name="Tagirdzhanova G."/>
        </authorList>
    </citation>
    <scope>NUCLEOTIDE SEQUENCE [LARGE SCALE GENOMIC DNA]</scope>
</reference>
<accession>A0ABP0BH85</accession>
<keyword evidence="1" id="KW-0539">Nucleus</keyword>
<dbReference type="Gene3D" id="4.10.240.10">
    <property type="entry name" value="Zn(2)-C6 fungal-type DNA-binding domain"/>
    <property type="match status" value="1"/>
</dbReference>
<evidence type="ECO:0000313" key="4">
    <source>
        <dbReference type="EMBL" id="CAK7218556.1"/>
    </source>
</evidence>
<dbReference type="PROSITE" id="PS50048">
    <property type="entry name" value="ZN2_CY6_FUNGAL_2"/>
    <property type="match status" value="1"/>
</dbReference>
<dbReference type="Pfam" id="PF00172">
    <property type="entry name" value="Zn_clus"/>
    <property type="match status" value="1"/>
</dbReference>
<evidence type="ECO:0000313" key="5">
    <source>
        <dbReference type="Proteomes" id="UP001642405"/>
    </source>
</evidence>
<feature type="compositionally biased region" description="Polar residues" evidence="2">
    <location>
        <begin position="182"/>
        <end position="199"/>
    </location>
</feature>
<feature type="domain" description="Zn(2)-C6 fungal-type" evidence="3">
    <location>
        <begin position="43"/>
        <end position="73"/>
    </location>
</feature>
<sequence>MPAATLMDQNDMSAAAVDEPIAASETTEGSTSNPRKRKKSSRACDFCHVNHQPCDNAKPRCSYCERHGKTCLYLRPQKKRGPAQGYRSALHSMRESAAAWGAALNLIPSLGPVIEGYLQKEEGKRLIRAIKDPQQQEFFIQSWQQSSVFRSFFGDEESLDGAEAAEGGGGEAAFAPPAASGSITADCTPTPGGTNTITMASGPPSYLPPPQPPQPPQPQPQPQPSTTDADASASLDLFSIHMPPSLQPPPPPSLTPSAPTLTFSPNRHLHPHQHQHQHHQAPPVPYDLKLESLLHSHPGSLSHPQDHALQGPSDGMGGLGGMHTSLTDMVARDAARASTSFSQTLGSLGFAPDETFSDFLNISYNLDPADTTTNQDPLLGSELDQKAYYELLMGRKST</sequence>
<feature type="compositionally biased region" description="Pro residues" evidence="2">
    <location>
        <begin position="245"/>
        <end position="254"/>
    </location>
</feature>
<feature type="compositionally biased region" description="Pro residues" evidence="2">
    <location>
        <begin position="205"/>
        <end position="223"/>
    </location>
</feature>
<gene>
    <name evidence="4" type="ORF">SCUCBS95973_003528</name>
</gene>
<feature type="compositionally biased region" description="Low complexity" evidence="2">
    <location>
        <begin position="255"/>
        <end position="265"/>
    </location>
</feature>
<dbReference type="EMBL" id="CAWUHB010000015">
    <property type="protein sequence ID" value="CAK7218556.1"/>
    <property type="molecule type" value="Genomic_DNA"/>
</dbReference>
<protein>
    <recommendedName>
        <fullName evidence="3">Zn(2)-C6 fungal-type domain-containing protein</fullName>
    </recommendedName>
</protein>
<feature type="compositionally biased region" description="Low complexity" evidence="2">
    <location>
        <begin position="172"/>
        <end position="181"/>
    </location>
</feature>
<dbReference type="PANTHER" id="PTHR47655:SF2">
    <property type="entry name" value="QUINIC ACID UTILIZATION ACTIVATOR"/>
    <property type="match status" value="1"/>
</dbReference>
<evidence type="ECO:0000256" key="2">
    <source>
        <dbReference type="SAM" id="MobiDB-lite"/>
    </source>
</evidence>